<dbReference type="InterPro" id="IPR029787">
    <property type="entry name" value="Nucleotide_cyclase"/>
</dbReference>
<evidence type="ECO:0000313" key="7">
    <source>
        <dbReference type="Proteomes" id="UP000252792"/>
    </source>
</evidence>
<dbReference type="InterPro" id="IPR043128">
    <property type="entry name" value="Rev_trsase/Diguanyl_cyclase"/>
</dbReference>
<dbReference type="GO" id="GO:0043709">
    <property type="term" value="P:cell adhesion involved in single-species biofilm formation"/>
    <property type="evidence" value="ECO:0007669"/>
    <property type="project" value="TreeGrafter"/>
</dbReference>
<evidence type="ECO:0000256" key="3">
    <source>
        <dbReference type="ARBA" id="ARBA00034247"/>
    </source>
</evidence>
<evidence type="ECO:0000256" key="4">
    <source>
        <dbReference type="SAM" id="Phobius"/>
    </source>
</evidence>
<dbReference type="InterPro" id="IPR000160">
    <property type="entry name" value="GGDEF_dom"/>
</dbReference>
<evidence type="ECO:0000256" key="1">
    <source>
        <dbReference type="ARBA" id="ARBA00001946"/>
    </source>
</evidence>
<dbReference type="SUPFAM" id="SSF55073">
    <property type="entry name" value="Nucleotide cyclase"/>
    <property type="match status" value="1"/>
</dbReference>
<dbReference type="InterPro" id="IPR048435">
    <property type="entry name" value="MASE6"/>
</dbReference>
<evidence type="ECO:0000313" key="6">
    <source>
        <dbReference type="EMBL" id="RBP79079.1"/>
    </source>
</evidence>
<keyword evidence="7" id="KW-1185">Reference proteome</keyword>
<evidence type="ECO:0000259" key="5">
    <source>
        <dbReference type="PROSITE" id="PS50887"/>
    </source>
</evidence>
<feature type="transmembrane region" description="Helical" evidence="4">
    <location>
        <begin position="20"/>
        <end position="41"/>
    </location>
</feature>
<comment type="catalytic activity">
    <reaction evidence="3">
        <text>2 GTP = 3',3'-c-di-GMP + 2 diphosphate</text>
        <dbReference type="Rhea" id="RHEA:24898"/>
        <dbReference type="ChEBI" id="CHEBI:33019"/>
        <dbReference type="ChEBI" id="CHEBI:37565"/>
        <dbReference type="ChEBI" id="CHEBI:58805"/>
        <dbReference type="EC" id="2.7.7.65"/>
    </reaction>
</comment>
<dbReference type="EC" id="2.7.7.65" evidence="2"/>
<keyword evidence="4" id="KW-0472">Membrane</keyword>
<feature type="transmembrane region" description="Helical" evidence="4">
    <location>
        <begin position="118"/>
        <end position="139"/>
    </location>
</feature>
<dbReference type="PANTHER" id="PTHR45138">
    <property type="entry name" value="REGULATORY COMPONENTS OF SENSORY TRANSDUCTION SYSTEM"/>
    <property type="match status" value="1"/>
</dbReference>
<dbReference type="NCBIfam" id="TIGR00254">
    <property type="entry name" value="GGDEF"/>
    <property type="match status" value="1"/>
</dbReference>
<feature type="transmembrane region" description="Helical" evidence="4">
    <location>
        <begin position="76"/>
        <end position="98"/>
    </location>
</feature>
<dbReference type="EMBL" id="QNSE01000015">
    <property type="protein sequence ID" value="RBP79079.1"/>
    <property type="molecule type" value="Genomic_DNA"/>
</dbReference>
<keyword evidence="4" id="KW-0812">Transmembrane</keyword>
<comment type="cofactor">
    <cofactor evidence="1">
        <name>Mg(2+)</name>
        <dbReference type="ChEBI" id="CHEBI:18420"/>
    </cofactor>
</comment>
<dbReference type="GO" id="GO:1902201">
    <property type="term" value="P:negative regulation of bacterial-type flagellum-dependent cell motility"/>
    <property type="evidence" value="ECO:0007669"/>
    <property type="project" value="TreeGrafter"/>
</dbReference>
<dbReference type="GO" id="GO:0052621">
    <property type="term" value="F:diguanylate cyclase activity"/>
    <property type="evidence" value="ECO:0007669"/>
    <property type="project" value="UniProtKB-EC"/>
</dbReference>
<dbReference type="Gene3D" id="3.30.70.270">
    <property type="match status" value="1"/>
</dbReference>
<dbReference type="Pfam" id="PF20966">
    <property type="entry name" value="MASE6"/>
    <property type="match status" value="1"/>
</dbReference>
<comment type="caution">
    <text evidence="6">The sequence shown here is derived from an EMBL/GenBank/DDBJ whole genome shotgun (WGS) entry which is preliminary data.</text>
</comment>
<feature type="transmembrane region" description="Helical" evidence="4">
    <location>
        <begin position="146"/>
        <end position="164"/>
    </location>
</feature>
<keyword evidence="4" id="KW-1133">Transmembrane helix</keyword>
<dbReference type="AlphaFoldDB" id="A0A366IYB8"/>
<dbReference type="PROSITE" id="PS51257">
    <property type="entry name" value="PROKAR_LIPOPROTEIN"/>
    <property type="match status" value="1"/>
</dbReference>
<dbReference type="PANTHER" id="PTHR45138:SF9">
    <property type="entry name" value="DIGUANYLATE CYCLASE DGCM-RELATED"/>
    <property type="match status" value="1"/>
</dbReference>
<dbReference type="InterPro" id="IPR050469">
    <property type="entry name" value="Diguanylate_Cyclase"/>
</dbReference>
<gene>
    <name evidence="6" type="ORF">DFP80_1159</name>
</gene>
<accession>A0A366IYB8</accession>
<feature type="transmembrane region" description="Helical" evidence="4">
    <location>
        <begin position="47"/>
        <end position="64"/>
    </location>
</feature>
<protein>
    <recommendedName>
        <fullName evidence="2">diguanylate cyclase</fullName>
        <ecNumber evidence="2">2.7.7.65</ecNumber>
    </recommendedName>
</protein>
<evidence type="ECO:0000256" key="2">
    <source>
        <dbReference type="ARBA" id="ARBA00012528"/>
    </source>
</evidence>
<proteinExistence type="predicted"/>
<dbReference type="FunFam" id="3.30.70.270:FF:000001">
    <property type="entry name" value="Diguanylate cyclase domain protein"/>
    <property type="match status" value="1"/>
</dbReference>
<feature type="domain" description="GGDEF" evidence="5">
    <location>
        <begin position="212"/>
        <end position="341"/>
    </location>
</feature>
<dbReference type="SMART" id="SM00267">
    <property type="entry name" value="GGDEF"/>
    <property type="match status" value="1"/>
</dbReference>
<dbReference type="RefSeq" id="WP_241560338.1">
    <property type="nucleotide sequence ID" value="NZ_QNSE01000015.1"/>
</dbReference>
<name>A0A366IYB8_9GAMM</name>
<sequence length="341" mass="38749">MRKQLATPHWFNEEAFNNSLLNAFLIVIGSSCLLLIMLNIYSTQYSIAFFEFLLFILTVCVWFCPKDRNYYQWVKFIYVAFIFGCILLGIAFSSLYSGRQVWVLIFPMGSYLLLGKRAGFWLTGVCFCLTTAILFIRFYEDYGMGLVRIFVNLAFTYFVAWGLTSGAHFTHKRMLKALKKIATTDPLTGLANRRGVTASYRDQLSKTEASGDGLAFILIDLDHFKKINDAFGHDVGDAVLVDFANHLRSYVDDNGQLFRIGGEEFCVFMPAAQSQHWAETFCLFINNNTFESEGVEIHYTVSIGVAASHKESRDFTHLYAVADKRLYQAKSNDRNCVVAEG</sequence>
<dbReference type="GO" id="GO:0005886">
    <property type="term" value="C:plasma membrane"/>
    <property type="evidence" value="ECO:0007669"/>
    <property type="project" value="TreeGrafter"/>
</dbReference>
<dbReference type="Pfam" id="PF00990">
    <property type="entry name" value="GGDEF"/>
    <property type="match status" value="1"/>
</dbReference>
<organism evidence="6 7">
    <name type="scientific">Marinomonas rhizomae</name>
    <dbReference type="NCBI Taxonomy" id="491948"/>
    <lineage>
        <taxon>Bacteria</taxon>
        <taxon>Pseudomonadati</taxon>
        <taxon>Pseudomonadota</taxon>
        <taxon>Gammaproteobacteria</taxon>
        <taxon>Oceanospirillales</taxon>
        <taxon>Oceanospirillaceae</taxon>
        <taxon>Marinomonas</taxon>
    </lineage>
</organism>
<dbReference type="PROSITE" id="PS50887">
    <property type="entry name" value="GGDEF"/>
    <property type="match status" value="1"/>
</dbReference>
<dbReference type="Proteomes" id="UP000252792">
    <property type="component" value="Unassembled WGS sequence"/>
</dbReference>
<dbReference type="CDD" id="cd01949">
    <property type="entry name" value="GGDEF"/>
    <property type="match status" value="1"/>
</dbReference>
<reference evidence="6 7" key="1">
    <citation type="submission" date="2018-06" db="EMBL/GenBank/DDBJ databases">
        <title>Genomic Encyclopedia of Type Strains, Phase III (KMG-III): the genomes of soil and plant-associated and newly described type strains.</title>
        <authorList>
            <person name="Whitman W."/>
        </authorList>
    </citation>
    <scope>NUCLEOTIDE SEQUENCE [LARGE SCALE GENOMIC DNA]</scope>
    <source>
        <strain evidence="6 7">CECT 7377</strain>
    </source>
</reference>